<feature type="transmembrane region" description="Helical" evidence="6">
    <location>
        <begin position="108"/>
        <end position="128"/>
    </location>
</feature>
<organism evidence="8 9">
    <name type="scientific">Chloropicon primus</name>
    <dbReference type="NCBI Taxonomy" id="1764295"/>
    <lineage>
        <taxon>Eukaryota</taxon>
        <taxon>Viridiplantae</taxon>
        <taxon>Chlorophyta</taxon>
        <taxon>Chloropicophyceae</taxon>
        <taxon>Chloropicales</taxon>
        <taxon>Chloropicaceae</taxon>
        <taxon>Chloropicon</taxon>
    </lineage>
</organism>
<feature type="domain" description="TLC" evidence="7">
    <location>
        <begin position="61"/>
        <end position="277"/>
    </location>
</feature>
<dbReference type="GO" id="GO:0055088">
    <property type="term" value="P:lipid homeostasis"/>
    <property type="evidence" value="ECO:0007669"/>
    <property type="project" value="TreeGrafter"/>
</dbReference>
<reference evidence="8 9" key="1">
    <citation type="submission" date="2018-07" db="EMBL/GenBank/DDBJ databases">
        <title>The complete nuclear genome of the prasinophyte Chloropicon primus (CCMP1205).</title>
        <authorList>
            <person name="Pombert J.-F."/>
            <person name="Otis C."/>
            <person name="Turmel M."/>
            <person name="Lemieux C."/>
        </authorList>
    </citation>
    <scope>NUCLEOTIDE SEQUENCE [LARGE SCALE GENOMIC DNA]</scope>
    <source>
        <strain evidence="8 9">CCMP1205</strain>
    </source>
</reference>
<keyword evidence="4 5" id="KW-0472">Membrane</keyword>
<proteinExistence type="predicted"/>
<name>A0A5B8MXN6_9CHLO</name>
<dbReference type="PROSITE" id="PS50922">
    <property type="entry name" value="TLC"/>
    <property type="match status" value="1"/>
</dbReference>
<dbReference type="PANTHER" id="PTHR13439:SF0">
    <property type="entry name" value="TOPOISOMERASE I DAMAGE AFFECTED PROTEIN 4"/>
    <property type="match status" value="1"/>
</dbReference>
<dbReference type="EMBL" id="CP031049">
    <property type="protein sequence ID" value="QDZ25111.1"/>
    <property type="molecule type" value="Genomic_DNA"/>
</dbReference>
<evidence type="ECO:0000313" key="8">
    <source>
        <dbReference type="EMBL" id="QDZ25111.1"/>
    </source>
</evidence>
<dbReference type="Pfam" id="PF03798">
    <property type="entry name" value="TRAM_LAG1_CLN8"/>
    <property type="match status" value="1"/>
</dbReference>
<keyword evidence="2 5" id="KW-0812">Transmembrane</keyword>
<evidence type="ECO:0000256" key="6">
    <source>
        <dbReference type="SAM" id="Phobius"/>
    </source>
</evidence>
<dbReference type="InterPro" id="IPR050846">
    <property type="entry name" value="TLCD"/>
</dbReference>
<dbReference type="PANTHER" id="PTHR13439">
    <property type="entry name" value="CT120 PROTEIN"/>
    <property type="match status" value="1"/>
</dbReference>
<sequence>MELFIRGREGDLDLDLDQERWKSFLSLMPHLVAICTACWGLLHLLLSRNIKAESFGITKGKDKVCVHNNMISTTHAVFSFVCGIIYFAKGWAQEVAHKEFAFSEYFHVVTAVSVGYILYDVVFLAIYFEYMKNQLTTILVHHAIFVFTYFLSQYVPCTLGIVLYFWFSLTEISTPFLNYNWFLMKANFSKELWKKNGYVLLLTFGIRWIITVASLPFLWWYHTNHVANGKIYSQVNSKFHWLVDGYLFFFALGVGGLLLLNSYWYYVLLKKAYDAITNKSSDKEE</sequence>
<evidence type="ECO:0000256" key="4">
    <source>
        <dbReference type="ARBA" id="ARBA00023136"/>
    </source>
</evidence>
<dbReference type="GO" id="GO:0005783">
    <property type="term" value="C:endoplasmic reticulum"/>
    <property type="evidence" value="ECO:0007669"/>
    <property type="project" value="TreeGrafter"/>
</dbReference>
<feature type="transmembrane region" description="Helical" evidence="6">
    <location>
        <begin position="198"/>
        <end position="221"/>
    </location>
</feature>
<feature type="transmembrane region" description="Helical" evidence="6">
    <location>
        <begin position="241"/>
        <end position="266"/>
    </location>
</feature>
<protein>
    <recommendedName>
        <fullName evidence="7">TLC domain-containing protein</fullName>
    </recommendedName>
</protein>
<evidence type="ECO:0000256" key="1">
    <source>
        <dbReference type="ARBA" id="ARBA00004141"/>
    </source>
</evidence>
<evidence type="ECO:0000256" key="3">
    <source>
        <dbReference type="ARBA" id="ARBA00022989"/>
    </source>
</evidence>
<dbReference type="AlphaFoldDB" id="A0A5B8MXN6"/>
<gene>
    <name evidence="8" type="ORF">A3770_16p76290</name>
</gene>
<accession>A0A5B8MXN6</accession>
<feature type="transmembrane region" description="Helical" evidence="6">
    <location>
        <begin position="158"/>
        <end position="177"/>
    </location>
</feature>
<evidence type="ECO:0000259" key="7">
    <source>
        <dbReference type="PROSITE" id="PS50922"/>
    </source>
</evidence>
<keyword evidence="3 6" id="KW-1133">Transmembrane helix</keyword>
<keyword evidence="9" id="KW-1185">Reference proteome</keyword>
<feature type="transmembrane region" description="Helical" evidence="6">
    <location>
        <begin position="135"/>
        <end position="152"/>
    </location>
</feature>
<dbReference type="SMART" id="SM00724">
    <property type="entry name" value="TLC"/>
    <property type="match status" value="1"/>
</dbReference>
<dbReference type="InterPro" id="IPR006634">
    <property type="entry name" value="TLC-dom"/>
</dbReference>
<dbReference type="Proteomes" id="UP000316726">
    <property type="component" value="Chromosome 16"/>
</dbReference>
<evidence type="ECO:0000256" key="5">
    <source>
        <dbReference type="PROSITE-ProRule" id="PRU00205"/>
    </source>
</evidence>
<feature type="transmembrane region" description="Helical" evidence="6">
    <location>
        <begin position="24"/>
        <end position="46"/>
    </location>
</feature>
<dbReference type="GO" id="GO:0016020">
    <property type="term" value="C:membrane"/>
    <property type="evidence" value="ECO:0007669"/>
    <property type="project" value="UniProtKB-SubCell"/>
</dbReference>
<evidence type="ECO:0000313" key="9">
    <source>
        <dbReference type="Proteomes" id="UP000316726"/>
    </source>
</evidence>
<evidence type="ECO:0000256" key="2">
    <source>
        <dbReference type="ARBA" id="ARBA00022692"/>
    </source>
</evidence>
<dbReference type="OrthoDB" id="10266980at2759"/>
<comment type="subcellular location">
    <subcellularLocation>
        <location evidence="1">Membrane</location>
        <topology evidence="1">Multi-pass membrane protein</topology>
    </subcellularLocation>
</comment>
<feature type="transmembrane region" description="Helical" evidence="6">
    <location>
        <begin position="66"/>
        <end position="88"/>
    </location>
</feature>